<sequence length="89" mass="9479">MRTTLYVLGALLCVLPGRMLEGAGLPRAASAENRNAGSAQDNGLRPATPGGLKHPCQLITFIQVPCDAATATCEYMYWECPQSVSLLRA</sequence>
<name>A0ABT5DL35_9BACT</name>
<dbReference type="RefSeq" id="WP_272144996.1">
    <property type="nucleotide sequence ID" value="NZ_JAQNDM010000002.1"/>
</dbReference>
<reference evidence="1 2" key="1">
    <citation type="submission" date="2022-11" db="EMBL/GenBank/DDBJ databases">
        <title>Minimal conservation of predation-associated metabolite biosynthetic gene clusters underscores biosynthetic potential of Myxococcota including descriptions for ten novel species: Archangium lansinium sp. nov., Myxococcus landrumus sp. nov., Nannocystis bai.</title>
        <authorList>
            <person name="Ahearne A."/>
            <person name="Stevens C."/>
            <person name="Dowd S."/>
        </authorList>
    </citation>
    <scope>NUCLEOTIDE SEQUENCE [LARGE SCALE GENOMIC DNA]</scope>
    <source>
        <strain evidence="1 2">NCWAL01</strain>
    </source>
</reference>
<evidence type="ECO:0000313" key="2">
    <source>
        <dbReference type="Proteomes" id="UP001221838"/>
    </source>
</evidence>
<comment type="caution">
    <text evidence="1">The sequence shown here is derived from an EMBL/GenBank/DDBJ whole genome shotgun (WGS) entry which is preliminary data.</text>
</comment>
<proteinExistence type="predicted"/>
<dbReference type="Proteomes" id="UP001221838">
    <property type="component" value="Unassembled WGS sequence"/>
</dbReference>
<organism evidence="1 2">
    <name type="scientific">Stigmatella ashevillensis</name>
    <dbReference type="NCBI Taxonomy" id="2995309"/>
    <lineage>
        <taxon>Bacteria</taxon>
        <taxon>Pseudomonadati</taxon>
        <taxon>Myxococcota</taxon>
        <taxon>Myxococcia</taxon>
        <taxon>Myxococcales</taxon>
        <taxon>Cystobacterineae</taxon>
        <taxon>Archangiaceae</taxon>
        <taxon>Stigmatella</taxon>
    </lineage>
</organism>
<protein>
    <submittedName>
        <fullName evidence="1">Uncharacterized protein</fullName>
    </submittedName>
</protein>
<accession>A0ABT5DL35</accession>
<gene>
    <name evidence="1" type="ORF">POL68_38325</name>
</gene>
<keyword evidence="2" id="KW-1185">Reference proteome</keyword>
<evidence type="ECO:0000313" key="1">
    <source>
        <dbReference type="EMBL" id="MDC0714375.1"/>
    </source>
</evidence>
<dbReference type="EMBL" id="JAQNDM010000002">
    <property type="protein sequence ID" value="MDC0714375.1"/>
    <property type="molecule type" value="Genomic_DNA"/>
</dbReference>